<evidence type="ECO:0000256" key="1">
    <source>
        <dbReference type="SAM" id="Phobius"/>
    </source>
</evidence>
<name>A0ABT0UW93_9ACTN</name>
<organism evidence="2 3">
    <name type="scientific">Streptomyces albipurpureus</name>
    <dbReference type="NCBI Taxonomy" id="2897419"/>
    <lineage>
        <taxon>Bacteria</taxon>
        <taxon>Bacillati</taxon>
        <taxon>Actinomycetota</taxon>
        <taxon>Actinomycetes</taxon>
        <taxon>Kitasatosporales</taxon>
        <taxon>Streptomycetaceae</taxon>
        <taxon>Streptomyces</taxon>
    </lineage>
</organism>
<accession>A0ABT0UW93</accession>
<keyword evidence="1" id="KW-0472">Membrane</keyword>
<proteinExistence type="predicted"/>
<dbReference type="RefSeq" id="WP_250923055.1">
    <property type="nucleotide sequence ID" value="NZ_JAMQAW010000042.1"/>
</dbReference>
<protein>
    <submittedName>
        <fullName evidence="2">Uncharacterized protein</fullName>
    </submittedName>
</protein>
<comment type="caution">
    <text evidence="2">The sequence shown here is derived from an EMBL/GenBank/DDBJ whole genome shotgun (WGS) entry which is preliminary data.</text>
</comment>
<keyword evidence="1" id="KW-1133">Transmembrane helix</keyword>
<dbReference type="EMBL" id="JAMQAW010000042">
    <property type="protein sequence ID" value="MCM2392730.1"/>
    <property type="molecule type" value="Genomic_DNA"/>
</dbReference>
<keyword evidence="1" id="KW-0812">Transmembrane</keyword>
<sequence>MSHPPIRQRREPKATNLMSFKIALDGPSVLSALIVIAFVTPTAIWLDRLLSRARLTTARAEDQRDALATAVKFLAYKTAPIPTDLTNRLDEQYLPPLGALENRLGMHLIPNPARRATPTQPQHASRGQS</sequence>
<keyword evidence="3" id="KW-1185">Reference proteome</keyword>
<dbReference type="Proteomes" id="UP001431429">
    <property type="component" value="Unassembled WGS sequence"/>
</dbReference>
<reference evidence="2" key="1">
    <citation type="submission" date="2022-06" db="EMBL/GenBank/DDBJ databases">
        <title>Genome public.</title>
        <authorList>
            <person name="Sun Q."/>
        </authorList>
    </citation>
    <scope>NUCLEOTIDE SEQUENCE</scope>
    <source>
        <strain evidence="2">CWNU-1</strain>
    </source>
</reference>
<gene>
    <name evidence="2" type="ORF">NBG84_31340</name>
</gene>
<evidence type="ECO:0000313" key="3">
    <source>
        <dbReference type="Proteomes" id="UP001431429"/>
    </source>
</evidence>
<feature type="transmembrane region" description="Helical" evidence="1">
    <location>
        <begin position="28"/>
        <end position="46"/>
    </location>
</feature>
<evidence type="ECO:0000313" key="2">
    <source>
        <dbReference type="EMBL" id="MCM2392730.1"/>
    </source>
</evidence>